<feature type="domain" description="Histidine kinase" evidence="12">
    <location>
        <begin position="584"/>
        <end position="671"/>
    </location>
</feature>
<dbReference type="RefSeq" id="WP_133534391.1">
    <property type="nucleotide sequence ID" value="NZ_SNYH01000001.1"/>
</dbReference>
<dbReference type="InterPro" id="IPR050482">
    <property type="entry name" value="Sensor_HK_TwoCompSys"/>
</dbReference>
<dbReference type="InterPro" id="IPR036890">
    <property type="entry name" value="HATPase_C_sf"/>
</dbReference>
<keyword evidence="11" id="KW-0472">Membrane</keyword>
<dbReference type="Gene3D" id="3.30.565.10">
    <property type="entry name" value="Histidine kinase-like ATPase, C-terminal domain"/>
    <property type="match status" value="1"/>
</dbReference>
<evidence type="ECO:0000256" key="2">
    <source>
        <dbReference type="ARBA" id="ARBA00012438"/>
    </source>
</evidence>
<dbReference type="Pfam" id="PF02518">
    <property type="entry name" value="HATPase_c"/>
    <property type="match status" value="1"/>
</dbReference>
<dbReference type="GO" id="GO:0016020">
    <property type="term" value="C:membrane"/>
    <property type="evidence" value="ECO:0007669"/>
    <property type="project" value="InterPro"/>
</dbReference>
<protein>
    <recommendedName>
        <fullName evidence="2">histidine kinase</fullName>
        <ecNumber evidence="2">2.7.13.3</ecNumber>
    </recommendedName>
</protein>
<keyword evidence="6 13" id="KW-0418">Kinase</keyword>
<sequence length="671" mass="77960">MKNLVFFSFLVLFSFFAVRCKKPITNINSILNDSINIWINKTKNEELDLNKKKQLLQKAYSKTLLNKNDSLKAINLSSIAYRYYKLNDSINFFKINKEAFGLAKKINNSYILGDVHWSFANFHKTAKKFEQAYYHFNNAHKYFQKTDNTDNSAIMLYGMAFIKGRYRDYSGSEILTIEAIKNFNQTKNNKRLFSCYNHLGLLQNDIKEYDKALEYYNKSLSYLIKLDNKNSEARYISLYTNIGNTYLKKKEYKKAIEFYNKALKKEVTPNSYAITLDNRAYCKLLSRDTLNIKSELFKALSIRDSLKNIEGLLTSKTHISDYYKYINDTLNALSYAKEANNIAKKLKNGRDYLTTLNQLANLDTKNSKKYLDSYIEFNDSLISAERRIQNKFTRIEFETDEYIEETKRLSQQRIWILITSFAGILILSLLYFLGVQKAKNEKLSLESEQQKANEEVYILTLQQQAKLEEEKIKERNRISEELHDGILGKLFGTRFGLGFLNIQGDEEVLEKHQTLLNELQDIEKEIRDVSHKLSDNFDGSNINFTSIIEQLLKDKSEIGNFKYQFISDENISWKSIDEITKANVYRIIQEALQNIIKHAEAKNITLSLSTDTHNLIIHLKDDGKGFNVKKKKTGIGIKNINSRIKKLKGTVQLDSEINNGTLLSLTIPLKS</sequence>
<keyword evidence="14" id="KW-1185">Reference proteome</keyword>
<keyword evidence="11" id="KW-0812">Transmembrane</keyword>
<dbReference type="PROSITE" id="PS50005">
    <property type="entry name" value="TPR"/>
    <property type="match status" value="2"/>
</dbReference>
<feature type="coiled-coil region" evidence="10">
    <location>
        <begin position="505"/>
        <end position="532"/>
    </location>
</feature>
<evidence type="ECO:0000256" key="6">
    <source>
        <dbReference type="ARBA" id="ARBA00022777"/>
    </source>
</evidence>
<keyword evidence="8" id="KW-0902">Two-component regulatory system</keyword>
<dbReference type="OrthoDB" id="977000at2"/>
<dbReference type="InterPro" id="IPR011712">
    <property type="entry name" value="Sig_transdc_His_kin_sub3_dim/P"/>
</dbReference>
<evidence type="ECO:0000313" key="14">
    <source>
        <dbReference type="Proteomes" id="UP000295390"/>
    </source>
</evidence>
<name>A0A4R6TK48_9FLAO</name>
<dbReference type="SUPFAM" id="SSF48452">
    <property type="entry name" value="TPR-like"/>
    <property type="match status" value="1"/>
</dbReference>
<dbReference type="PROSITE" id="PS50109">
    <property type="entry name" value="HIS_KIN"/>
    <property type="match status" value="1"/>
</dbReference>
<proteinExistence type="predicted"/>
<evidence type="ECO:0000256" key="8">
    <source>
        <dbReference type="ARBA" id="ARBA00023012"/>
    </source>
</evidence>
<accession>A0A4R6TK48</accession>
<evidence type="ECO:0000256" key="11">
    <source>
        <dbReference type="SAM" id="Phobius"/>
    </source>
</evidence>
<dbReference type="SUPFAM" id="SSF55874">
    <property type="entry name" value="ATPase domain of HSP90 chaperone/DNA topoisomerase II/histidine kinase"/>
    <property type="match status" value="1"/>
</dbReference>
<comment type="caution">
    <text evidence="13">The sequence shown here is derived from an EMBL/GenBank/DDBJ whole genome shotgun (WGS) entry which is preliminary data.</text>
</comment>
<evidence type="ECO:0000313" key="13">
    <source>
        <dbReference type="EMBL" id="TDQ29847.1"/>
    </source>
</evidence>
<evidence type="ECO:0000256" key="3">
    <source>
        <dbReference type="ARBA" id="ARBA00022553"/>
    </source>
</evidence>
<dbReference type="Proteomes" id="UP000295390">
    <property type="component" value="Unassembled WGS sequence"/>
</dbReference>
<dbReference type="InterPro" id="IPR011990">
    <property type="entry name" value="TPR-like_helical_dom_sf"/>
</dbReference>
<dbReference type="Pfam" id="PF13424">
    <property type="entry name" value="TPR_12"/>
    <property type="match status" value="1"/>
</dbReference>
<reference evidence="13 14" key="1">
    <citation type="submission" date="2019-03" db="EMBL/GenBank/DDBJ databases">
        <title>Genomic Encyclopedia of Type Strains, Phase III (KMG-III): the genomes of soil and plant-associated and newly described type strains.</title>
        <authorList>
            <person name="Whitman W."/>
        </authorList>
    </citation>
    <scope>NUCLEOTIDE SEQUENCE [LARGE SCALE GENOMIC DNA]</scope>
    <source>
        <strain evidence="13 14">CECT 8283</strain>
    </source>
</reference>
<feature type="transmembrane region" description="Helical" evidence="11">
    <location>
        <begin position="414"/>
        <end position="433"/>
    </location>
</feature>
<dbReference type="SMART" id="SM00028">
    <property type="entry name" value="TPR"/>
    <property type="match status" value="3"/>
</dbReference>
<keyword evidence="4" id="KW-0808">Transferase</keyword>
<organism evidence="13 14">
    <name type="scientific">Tenacibaculum caenipelagi</name>
    <dbReference type="NCBI Taxonomy" id="1325435"/>
    <lineage>
        <taxon>Bacteria</taxon>
        <taxon>Pseudomonadati</taxon>
        <taxon>Bacteroidota</taxon>
        <taxon>Flavobacteriia</taxon>
        <taxon>Flavobacteriales</taxon>
        <taxon>Flavobacteriaceae</taxon>
        <taxon>Tenacibaculum</taxon>
    </lineage>
</organism>
<dbReference type="Gene3D" id="1.25.40.10">
    <property type="entry name" value="Tetratricopeptide repeat domain"/>
    <property type="match status" value="2"/>
</dbReference>
<dbReference type="InterPro" id="IPR003594">
    <property type="entry name" value="HATPase_dom"/>
</dbReference>
<dbReference type="AlphaFoldDB" id="A0A4R6TK48"/>
<keyword evidence="10" id="KW-0175">Coiled coil</keyword>
<dbReference type="GO" id="GO:0046983">
    <property type="term" value="F:protein dimerization activity"/>
    <property type="evidence" value="ECO:0007669"/>
    <property type="project" value="InterPro"/>
</dbReference>
<keyword evidence="5" id="KW-0547">Nucleotide-binding</keyword>
<evidence type="ECO:0000256" key="5">
    <source>
        <dbReference type="ARBA" id="ARBA00022741"/>
    </source>
</evidence>
<dbReference type="EC" id="2.7.13.3" evidence="2"/>
<dbReference type="InterPro" id="IPR005467">
    <property type="entry name" value="His_kinase_dom"/>
</dbReference>
<evidence type="ECO:0000256" key="1">
    <source>
        <dbReference type="ARBA" id="ARBA00000085"/>
    </source>
</evidence>
<keyword evidence="9" id="KW-0802">TPR repeat</keyword>
<gene>
    <name evidence="13" type="ORF">DFQ07_0169</name>
</gene>
<evidence type="ECO:0000256" key="7">
    <source>
        <dbReference type="ARBA" id="ARBA00022840"/>
    </source>
</evidence>
<dbReference type="PANTHER" id="PTHR24421">
    <property type="entry name" value="NITRATE/NITRITE SENSOR PROTEIN NARX-RELATED"/>
    <property type="match status" value="1"/>
</dbReference>
<comment type="catalytic activity">
    <reaction evidence="1">
        <text>ATP + protein L-histidine = ADP + protein N-phospho-L-histidine.</text>
        <dbReference type="EC" id="2.7.13.3"/>
    </reaction>
</comment>
<evidence type="ECO:0000259" key="12">
    <source>
        <dbReference type="PROSITE" id="PS50109"/>
    </source>
</evidence>
<dbReference type="InterPro" id="IPR019734">
    <property type="entry name" value="TPR_rpt"/>
</dbReference>
<keyword evidence="11" id="KW-1133">Transmembrane helix</keyword>
<dbReference type="GO" id="GO:0000155">
    <property type="term" value="F:phosphorelay sensor kinase activity"/>
    <property type="evidence" value="ECO:0007669"/>
    <property type="project" value="InterPro"/>
</dbReference>
<feature type="repeat" description="TPR" evidence="9">
    <location>
        <begin position="193"/>
        <end position="226"/>
    </location>
</feature>
<feature type="repeat" description="TPR" evidence="9">
    <location>
        <begin position="236"/>
        <end position="269"/>
    </location>
</feature>
<dbReference type="Pfam" id="PF07730">
    <property type="entry name" value="HisKA_3"/>
    <property type="match status" value="1"/>
</dbReference>
<evidence type="ECO:0000256" key="4">
    <source>
        <dbReference type="ARBA" id="ARBA00022679"/>
    </source>
</evidence>
<dbReference type="Gene3D" id="1.20.5.1930">
    <property type="match status" value="1"/>
</dbReference>
<dbReference type="CDD" id="cd16917">
    <property type="entry name" value="HATPase_UhpB-NarQ-NarX-like"/>
    <property type="match status" value="1"/>
</dbReference>
<dbReference type="SMART" id="SM00387">
    <property type="entry name" value="HATPase_c"/>
    <property type="match status" value="1"/>
</dbReference>
<keyword evidence="7" id="KW-0067">ATP-binding</keyword>
<dbReference type="PANTHER" id="PTHR24421:SF10">
    <property type="entry name" value="NITRATE_NITRITE SENSOR PROTEIN NARQ"/>
    <property type="match status" value="1"/>
</dbReference>
<keyword evidence="3" id="KW-0597">Phosphoprotein</keyword>
<dbReference type="PROSITE" id="PS50293">
    <property type="entry name" value="TPR_REGION"/>
    <property type="match status" value="1"/>
</dbReference>
<dbReference type="EMBL" id="SNYH01000001">
    <property type="protein sequence ID" value="TDQ29847.1"/>
    <property type="molecule type" value="Genomic_DNA"/>
</dbReference>
<evidence type="ECO:0000256" key="9">
    <source>
        <dbReference type="PROSITE-ProRule" id="PRU00339"/>
    </source>
</evidence>
<dbReference type="GO" id="GO:0005524">
    <property type="term" value="F:ATP binding"/>
    <property type="evidence" value="ECO:0007669"/>
    <property type="project" value="UniProtKB-KW"/>
</dbReference>
<evidence type="ECO:0000256" key="10">
    <source>
        <dbReference type="SAM" id="Coils"/>
    </source>
</evidence>